<comment type="caution">
    <text evidence="2">The sequence shown here is derived from an EMBL/GenBank/DDBJ whole genome shotgun (WGS) entry which is preliminary data.</text>
</comment>
<dbReference type="AlphaFoldDB" id="A0A9D1H3Y8"/>
<gene>
    <name evidence="2" type="ORF">IAA60_07995</name>
</gene>
<dbReference type="InterPro" id="IPR050490">
    <property type="entry name" value="Bact_solute-bd_prot1"/>
</dbReference>
<name>A0A9D1H3Y8_9FIRM</name>
<reference evidence="2" key="2">
    <citation type="journal article" date="2021" name="PeerJ">
        <title>Extensive microbial diversity within the chicken gut microbiome revealed by metagenomics and culture.</title>
        <authorList>
            <person name="Gilroy R."/>
            <person name="Ravi A."/>
            <person name="Getino M."/>
            <person name="Pursley I."/>
            <person name="Horton D.L."/>
            <person name="Alikhan N.F."/>
            <person name="Baker D."/>
            <person name="Gharbi K."/>
            <person name="Hall N."/>
            <person name="Watson M."/>
            <person name="Adriaenssens E.M."/>
            <person name="Foster-Nyarko E."/>
            <person name="Jarju S."/>
            <person name="Secka A."/>
            <person name="Antonio M."/>
            <person name="Oren A."/>
            <person name="Chaudhuri R.R."/>
            <person name="La Ragione R."/>
            <person name="Hildebrand F."/>
            <person name="Pallen M.J."/>
        </authorList>
    </citation>
    <scope>NUCLEOTIDE SEQUENCE</scope>
    <source>
        <strain evidence="2">CHK181-108</strain>
    </source>
</reference>
<protein>
    <submittedName>
        <fullName evidence="2">Extracellular solute-binding protein</fullName>
    </submittedName>
</protein>
<dbReference type="Pfam" id="PF01547">
    <property type="entry name" value="SBP_bac_1"/>
    <property type="match status" value="1"/>
</dbReference>
<organism evidence="2 3">
    <name type="scientific">Candidatus Ornithomonoglobus intestinigallinarum</name>
    <dbReference type="NCBI Taxonomy" id="2840894"/>
    <lineage>
        <taxon>Bacteria</taxon>
        <taxon>Bacillati</taxon>
        <taxon>Bacillota</taxon>
        <taxon>Clostridia</taxon>
        <taxon>Candidatus Ornithomonoglobus</taxon>
    </lineage>
</organism>
<dbReference type="EMBL" id="DVLU01000083">
    <property type="protein sequence ID" value="HIT85828.1"/>
    <property type="molecule type" value="Genomic_DNA"/>
</dbReference>
<dbReference type="PANTHER" id="PTHR43649:SF16">
    <property type="entry name" value="SUGAR-BINDING LIPOPROTEIN"/>
    <property type="match status" value="1"/>
</dbReference>
<feature type="signal peptide" evidence="1">
    <location>
        <begin position="1"/>
        <end position="20"/>
    </location>
</feature>
<evidence type="ECO:0000256" key="1">
    <source>
        <dbReference type="SAM" id="SignalP"/>
    </source>
</evidence>
<dbReference type="SUPFAM" id="SSF53850">
    <property type="entry name" value="Periplasmic binding protein-like II"/>
    <property type="match status" value="1"/>
</dbReference>
<dbReference type="PROSITE" id="PS51257">
    <property type="entry name" value="PROKAR_LIPOPROTEIN"/>
    <property type="match status" value="1"/>
</dbReference>
<sequence length="463" mass="52032">MKTKKIFAAALCAVMSLAAAAGCSPNAGENGTGEQIEIRIGKWPKQDTDPETYAIYQEYVKKFAEIRPDVTIIPDEMDFDVNTFTPLAAGGQLPNMYRVPFTEPKNVIDAGYARDVDEIMRERGYAEKMNDDLLAIVTGSDGKYYGVPNNGYMMGMWYNVNLFEQAGLVNEDGTIDYPTTWDEVVTTAKTITEKTGQPGFGFQCKDAEAGWNLMNIAWCYGVKFMEQEEDGSYKATFASQEMVDTLQYLSDLKWKYNVIPSNVLLSRGDLMRLFATDQLAMSICAEDWLNSPVEQYGMDKSRIGTSAMPSGPAGCYAQTGGDVWMFSKETTDEQVDALFDWLDMIGDGPELSDDAKANIENEIKSQSEDGKVIIEPAFSVWKDEGRNKEISELYAPYVNTDERVQEPMMNDNVQLHAEEPEDTQELYRTISECMQEVLTNENVDIMALLTEKQANFQRDFLDK</sequence>
<feature type="chain" id="PRO_5039413339" evidence="1">
    <location>
        <begin position="21"/>
        <end position="463"/>
    </location>
</feature>
<dbReference type="PANTHER" id="PTHR43649">
    <property type="entry name" value="ARABINOSE-BINDING PROTEIN-RELATED"/>
    <property type="match status" value="1"/>
</dbReference>
<reference evidence="2" key="1">
    <citation type="submission" date="2020-10" db="EMBL/GenBank/DDBJ databases">
        <authorList>
            <person name="Gilroy R."/>
        </authorList>
    </citation>
    <scope>NUCLEOTIDE SEQUENCE</scope>
    <source>
        <strain evidence="2">CHK181-108</strain>
    </source>
</reference>
<accession>A0A9D1H3Y8</accession>
<evidence type="ECO:0000313" key="3">
    <source>
        <dbReference type="Proteomes" id="UP000824165"/>
    </source>
</evidence>
<dbReference type="Gene3D" id="3.40.190.10">
    <property type="entry name" value="Periplasmic binding protein-like II"/>
    <property type="match status" value="1"/>
</dbReference>
<proteinExistence type="predicted"/>
<dbReference type="InterPro" id="IPR006059">
    <property type="entry name" value="SBP"/>
</dbReference>
<evidence type="ECO:0000313" key="2">
    <source>
        <dbReference type="EMBL" id="HIT85828.1"/>
    </source>
</evidence>
<keyword evidence="1" id="KW-0732">Signal</keyword>
<dbReference type="Proteomes" id="UP000824165">
    <property type="component" value="Unassembled WGS sequence"/>
</dbReference>